<dbReference type="PIRSF" id="PIRSF016184">
    <property type="entry name" value="PhzC_PhzF"/>
    <property type="match status" value="1"/>
</dbReference>
<dbReference type="SUPFAM" id="SSF54506">
    <property type="entry name" value="Diaminopimelate epimerase-like"/>
    <property type="match status" value="1"/>
</dbReference>
<dbReference type="PANTHER" id="PTHR13774">
    <property type="entry name" value="PHENAZINE BIOSYNTHESIS PROTEIN"/>
    <property type="match status" value="1"/>
</dbReference>
<accession>A0A1I4XBJ9</accession>
<evidence type="ECO:0000256" key="2">
    <source>
        <dbReference type="ARBA" id="ARBA00023235"/>
    </source>
</evidence>
<dbReference type="NCBIfam" id="TIGR00654">
    <property type="entry name" value="PhzF_family"/>
    <property type="match status" value="1"/>
</dbReference>
<dbReference type="STRING" id="1993.SAMN04489713_101804"/>
<dbReference type="GO" id="GO:0016853">
    <property type="term" value="F:isomerase activity"/>
    <property type="evidence" value="ECO:0007669"/>
    <property type="project" value="UniProtKB-KW"/>
</dbReference>
<dbReference type="InterPro" id="IPR003719">
    <property type="entry name" value="Phenazine_PhzF-like"/>
</dbReference>
<keyword evidence="5" id="KW-1185">Reference proteome</keyword>
<feature type="active site" evidence="3">
    <location>
        <position position="68"/>
    </location>
</feature>
<evidence type="ECO:0000256" key="1">
    <source>
        <dbReference type="ARBA" id="ARBA00008270"/>
    </source>
</evidence>
<evidence type="ECO:0000256" key="3">
    <source>
        <dbReference type="PIRSR" id="PIRSR016184-1"/>
    </source>
</evidence>
<organism evidence="4 5">
    <name type="scientific">Actinomadura madurae</name>
    <dbReference type="NCBI Taxonomy" id="1993"/>
    <lineage>
        <taxon>Bacteria</taxon>
        <taxon>Bacillati</taxon>
        <taxon>Actinomycetota</taxon>
        <taxon>Actinomycetes</taxon>
        <taxon>Streptosporangiales</taxon>
        <taxon>Thermomonosporaceae</taxon>
        <taxon>Actinomadura</taxon>
    </lineage>
</organism>
<dbReference type="InParanoid" id="A0A1I4XBJ9"/>
<dbReference type="PANTHER" id="PTHR13774:SF17">
    <property type="entry name" value="PHENAZINE BIOSYNTHESIS-LIKE DOMAIN-CONTAINING PROTEIN"/>
    <property type="match status" value="1"/>
</dbReference>
<name>A0A1I4XBJ9_9ACTN</name>
<evidence type="ECO:0000313" key="5">
    <source>
        <dbReference type="Proteomes" id="UP000183413"/>
    </source>
</evidence>
<dbReference type="Pfam" id="PF02567">
    <property type="entry name" value="PhzC-PhzF"/>
    <property type="match status" value="1"/>
</dbReference>
<dbReference type="EMBL" id="FOVH01000001">
    <property type="protein sequence ID" value="SFN23288.1"/>
    <property type="molecule type" value="Genomic_DNA"/>
</dbReference>
<dbReference type="GO" id="GO:0005737">
    <property type="term" value="C:cytoplasm"/>
    <property type="evidence" value="ECO:0007669"/>
    <property type="project" value="TreeGrafter"/>
</dbReference>
<keyword evidence="2" id="KW-0413">Isomerase</keyword>
<dbReference type="eggNOG" id="COG0384">
    <property type="taxonomic scope" value="Bacteria"/>
</dbReference>
<dbReference type="Gene3D" id="3.10.310.10">
    <property type="entry name" value="Diaminopimelate Epimerase, Chain A, domain 1"/>
    <property type="match status" value="2"/>
</dbReference>
<sequence length="294" mass="30533">MCPAGHFRGIGHAARPAPVGSVGAMRMLIVDAFAARPFAGNPAGVCLLADAADPAWMQQVAAEMKHSETAFVRPVDDPEADFELRWFTPNAEVALCGHATMGTAHALFETGIAEAGAPIRFRTLKSGVLTVTRDGDGGLSMDFPSCPPEPIDVPGGLAEALGVPVSAAGRNVQNDVLAEVGDEAAVRGLAPDIAALGRLDARGVIVTAAADPGREHDFTSRFFAARLLHGDGEDPVTGSAHCALAPYWAERLGRDTLTGYQASERGGHVRVALRGDRVILSGRAVTVLDGTLTA</sequence>
<reference evidence="4 5" key="1">
    <citation type="submission" date="2016-10" db="EMBL/GenBank/DDBJ databases">
        <authorList>
            <person name="de Groot N.N."/>
        </authorList>
    </citation>
    <scope>NUCLEOTIDE SEQUENCE [LARGE SCALE GENOMIC DNA]</scope>
    <source>
        <strain evidence="4 5">DSM 43067</strain>
    </source>
</reference>
<dbReference type="AlphaFoldDB" id="A0A1I4XBJ9"/>
<protein>
    <submittedName>
        <fullName evidence="4">Phenazine biosynthesis protein PhzF family</fullName>
    </submittedName>
</protein>
<dbReference type="Proteomes" id="UP000183413">
    <property type="component" value="Unassembled WGS sequence"/>
</dbReference>
<gene>
    <name evidence="4" type="ORF">SAMN04489713_101804</name>
</gene>
<proteinExistence type="inferred from homology"/>
<evidence type="ECO:0000313" key="4">
    <source>
        <dbReference type="EMBL" id="SFN23288.1"/>
    </source>
</evidence>
<comment type="similarity">
    <text evidence="1">Belongs to the PhzF family.</text>
</comment>